<keyword evidence="5" id="KW-1185">Reference proteome</keyword>
<evidence type="ECO:0000313" key="4">
    <source>
        <dbReference type="EMBL" id="KAJ3052201.1"/>
    </source>
</evidence>
<dbReference type="PRINTS" id="PR00452">
    <property type="entry name" value="SH3DOMAIN"/>
</dbReference>
<dbReference type="Pfam" id="PF00018">
    <property type="entry name" value="SH3_1"/>
    <property type="match status" value="1"/>
</dbReference>
<evidence type="ECO:0000259" key="3">
    <source>
        <dbReference type="SMART" id="SM00326"/>
    </source>
</evidence>
<evidence type="ECO:0000313" key="5">
    <source>
        <dbReference type="Proteomes" id="UP001212841"/>
    </source>
</evidence>
<feature type="compositionally biased region" description="Acidic residues" evidence="2">
    <location>
        <begin position="118"/>
        <end position="128"/>
    </location>
</feature>
<feature type="compositionally biased region" description="Low complexity" evidence="2">
    <location>
        <begin position="129"/>
        <end position="142"/>
    </location>
</feature>
<dbReference type="Gene3D" id="2.30.30.40">
    <property type="entry name" value="SH3 Domains"/>
    <property type="match status" value="1"/>
</dbReference>
<organism evidence="4 5">
    <name type="scientific">Rhizophlyctis rosea</name>
    <dbReference type="NCBI Taxonomy" id="64517"/>
    <lineage>
        <taxon>Eukaryota</taxon>
        <taxon>Fungi</taxon>
        <taxon>Fungi incertae sedis</taxon>
        <taxon>Chytridiomycota</taxon>
        <taxon>Chytridiomycota incertae sedis</taxon>
        <taxon>Chytridiomycetes</taxon>
        <taxon>Rhizophlyctidales</taxon>
        <taxon>Rhizophlyctidaceae</taxon>
        <taxon>Rhizophlyctis</taxon>
    </lineage>
</organism>
<protein>
    <recommendedName>
        <fullName evidence="3">SH3 domain-containing protein</fullName>
    </recommendedName>
</protein>
<dbReference type="InterPro" id="IPR001452">
    <property type="entry name" value="SH3_domain"/>
</dbReference>
<dbReference type="GO" id="GO:0005737">
    <property type="term" value="C:cytoplasm"/>
    <property type="evidence" value="ECO:0007669"/>
    <property type="project" value="TreeGrafter"/>
</dbReference>
<accession>A0AAD5SCI2</accession>
<dbReference type="AlphaFoldDB" id="A0AAD5SCI2"/>
<feature type="region of interest" description="Disordered" evidence="2">
    <location>
        <begin position="74"/>
        <end position="247"/>
    </location>
</feature>
<evidence type="ECO:0000256" key="1">
    <source>
        <dbReference type="ARBA" id="ARBA00022443"/>
    </source>
</evidence>
<dbReference type="PANTHER" id="PTHR15176">
    <property type="entry name" value="NEPHROCYSTIN"/>
    <property type="match status" value="1"/>
</dbReference>
<evidence type="ECO:0000256" key="2">
    <source>
        <dbReference type="SAM" id="MobiDB-lite"/>
    </source>
</evidence>
<gene>
    <name evidence="4" type="ORF">HK097_006725</name>
</gene>
<comment type="caution">
    <text evidence="4">The sequence shown here is derived from an EMBL/GenBank/DDBJ whole genome shotgun (WGS) entry which is preliminary data.</text>
</comment>
<name>A0AAD5SCI2_9FUNG</name>
<reference evidence="4" key="1">
    <citation type="submission" date="2020-05" db="EMBL/GenBank/DDBJ databases">
        <title>Phylogenomic resolution of chytrid fungi.</title>
        <authorList>
            <person name="Stajich J.E."/>
            <person name="Amses K."/>
            <person name="Simmons R."/>
            <person name="Seto K."/>
            <person name="Myers J."/>
            <person name="Bonds A."/>
            <person name="Quandt C.A."/>
            <person name="Barry K."/>
            <person name="Liu P."/>
            <person name="Grigoriev I."/>
            <person name="Longcore J.E."/>
            <person name="James T.Y."/>
        </authorList>
    </citation>
    <scope>NUCLEOTIDE SEQUENCE</scope>
    <source>
        <strain evidence="4">JEL0318</strain>
    </source>
</reference>
<sequence length="655" mass="73334">MPSPTRPTADDDAPIKNLWYFNRKATIIALYNYKGTTDDELNFKKGDTFWVLNDENPDWCPKTLGYVPTTYIQLSSSSPTASTPSNPRISNSKSERRSSLKRRVVHQDERSHSGSQSDVEEEEEEEESASGSESGSYSGNEESDSRSGSESDTEDESESEEEERGRLGRRRSFLGLGREKDMGKKAGGKAKPTPLQIPSQQSPQKSDRFTFTRRTRGHALAPPNDLSPTRRHQHAEGVAGLPPGIRSSTLARTRSEGIGATANYLIPDLHPSNLAFTDLNYDYRKQQLRPLPAHLTLAFSLLSAHNIPTPPPQSQIKILGRHVRMALFDKMHVLSNIHSVQGFWIEGGGWRFSRKASILFPKDDENTCFLRTNDVDIRLSVLFEVCVVVRFEDEGGSEPAELSCGWGLLPLFTADGGPIENKRYEIKLYGGTPFEKGVALGELSGARKGFLQSLINPPRPPRLNIRVWKLGKSALKELNLLPTPLIHLLSLLPLLTIHRKLLAHTLLHPSIPSAHHDHPTPTFPTSYLSAPFLTHLLTLIDTPDLSSILAEVYDRVLRSMRKRDKRDMKIMMKKVEECVRVVGGLEGVVGMGSWRGGDEERAREREVLIVGWQGVGFLESCTRNPNRWGFRPLDVEVECGFDLLEWVQRREAVVG</sequence>
<dbReference type="SUPFAM" id="SSF50044">
    <property type="entry name" value="SH3-domain"/>
    <property type="match status" value="1"/>
</dbReference>
<keyword evidence="1" id="KW-0728">SH3 domain</keyword>
<dbReference type="GO" id="GO:0005929">
    <property type="term" value="C:cilium"/>
    <property type="evidence" value="ECO:0007669"/>
    <property type="project" value="TreeGrafter"/>
</dbReference>
<dbReference type="InterPro" id="IPR036028">
    <property type="entry name" value="SH3-like_dom_sf"/>
</dbReference>
<dbReference type="SMART" id="SM00326">
    <property type="entry name" value="SH3"/>
    <property type="match status" value="1"/>
</dbReference>
<feature type="compositionally biased region" description="Low complexity" evidence="2">
    <location>
        <begin position="75"/>
        <end position="92"/>
    </location>
</feature>
<proteinExistence type="predicted"/>
<dbReference type="EMBL" id="JADGJD010000316">
    <property type="protein sequence ID" value="KAJ3052201.1"/>
    <property type="molecule type" value="Genomic_DNA"/>
</dbReference>
<dbReference type="Proteomes" id="UP001212841">
    <property type="component" value="Unassembled WGS sequence"/>
</dbReference>
<dbReference type="PANTHER" id="PTHR15176:SF1">
    <property type="entry name" value="NEPHROCYSTIN-1"/>
    <property type="match status" value="1"/>
</dbReference>
<feature type="domain" description="SH3" evidence="3">
    <location>
        <begin position="25"/>
        <end position="76"/>
    </location>
</feature>
<dbReference type="InterPro" id="IPR039687">
    <property type="entry name" value="NPHP1"/>
</dbReference>
<feature type="compositionally biased region" description="Acidic residues" evidence="2">
    <location>
        <begin position="151"/>
        <end position="162"/>
    </location>
</feature>